<name>A0A9P4IXW2_9PEZI</name>
<evidence type="ECO:0000313" key="3">
    <source>
        <dbReference type="Proteomes" id="UP000799439"/>
    </source>
</evidence>
<gene>
    <name evidence="2" type="ORF">K461DRAFT_281078</name>
</gene>
<reference evidence="2" key="1">
    <citation type="journal article" date="2020" name="Stud. Mycol.">
        <title>101 Dothideomycetes genomes: a test case for predicting lifestyles and emergence of pathogens.</title>
        <authorList>
            <person name="Haridas S."/>
            <person name="Albert R."/>
            <person name="Binder M."/>
            <person name="Bloem J."/>
            <person name="Labutti K."/>
            <person name="Salamov A."/>
            <person name="Andreopoulos B."/>
            <person name="Baker S."/>
            <person name="Barry K."/>
            <person name="Bills G."/>
            <person name="Bluhm B."/>
            <person name="Cannon C."/>
            <person name="Castanera R."/>
            <person name="Culley D."/>
            <person name="Daum C."/>
            <person name="Ezra D."/>
            <person name="Gonzalez J."/>
            <person name="Henrissat B."/>
            <person name="Kuo A."/>
            <person name="Liang C."/>
            <person name="Lipzen A."/>
            <person name="Lutzoni F."/>
            <person name="Magnuson J."/>
            <person name="Mondo S."/>
            <person name="Nolan M."/>
            <person name="Ohm R."/>
            <person name="Pangilinan J."/>
            <person name="Park H.-J."/>
            <person name="Ramirez L."/>
            <person name="Alfaro M."/>
            <person name="Sun H."/>
            <person name="Tritt A."/>
            <person name="Yoshinaga Y."/>
            <person name="Zwiers L.-H."/>
            <person name="Turgeon B."/>
            <person name="Goodwin S."/>
            <person name="Spatafora J."/>
            <person name="Crous P."/>
            <person name="Grigoriev I."/>
        </authorList>
    </citation>
    <scope>NUCLEOTIDE SEQUENCE</scope>
    <source>
        <strain evidence="2">CBS 260.36</strain>
    </source>
</reference>
<dbReference type="PANTHER" id="PTHR47534">
    <property type="entry name" value="YALI0E05731P"/>
    <property type="match status" value="1"/>
</dbReference>
<dbReference type="EMBL" id="ML996090">
    <property type="protein sequence ID" value="KAF2149852.1"/>
    <property type="molecule type" value="Genomic_DNA"/>
</dbReference>
<comment type="caution">
    <text evidence="2">The sequence shown here is derived from an EMBL/GenBank/DDBJ whole genome shotgun (WGS) entry which is preliminary data.</text>
</comment>
<evidence type="ECO:0000313" key="2">
    <source>
        <dbReference type="EMBL" id="KAF2149852.1"/>
    </source>
</evidence>
<dbReference type="PANTHER" id="PTHR47534:SF2">
    <property type="entry name" value="KETOREDUCTASE (KR) DOMAIN-CONTAINING PROTEIN-RELATED"/>
    <property type="match status" value="1"/>
</dbReference>
<keyword evidence="3" id="KW-1185">Reference proteome</keyword>
<dbReference type="InterPro" id="IPR052228">
    <property type="entry name" value="Sec_Metab_Biosynth_Oxidored"/>
</dbReference>
<dbReference type="Proteomes" id="UP000799439">
    <property type="component" value="Unassembled WGS sequence"/>
</dbReference>
<evidence type="ECO:0000256" key="1">
    <source>
        <dbReference type="ARBA" id="ARBA00023002"/>
    </source>
</evidence>
<accession>A0A9P4IXW2</accession>
<dbReference type="GO" id="GO:0016491">
    <property type="term" value="F:oxidoreductase activity"/>
    <property type="evidence" value="ECO:0007669"/>
    <property type="project" value="UniProtKB-KW"/>
</dbReference>
<sequence>MTPGYMTTAGRSPTSEGLDHKLTLHYYARMRLASNLAPLLTAAADQPTRLSRVVSVLDPHASVRLWGSGALDFDDLSLSRSFSLGKCQAHATLMTNYFLESMAEKWPRTSWVHAYPSGVDTGLFRDMPVTRTLLRVMKPVVGRWALVPREESGERHCFLGTSGRYAAREGDEEGEKVLGSDGRRGSGCYWVNWDGEVFPPNKKLESLRRDGAGEKVVQHTEEVFTRVCEERGTYP</sequence>
<organism evidence="2 3">
    <name type="scientific">Myriangium duriaei CBS 260.36</name>
    <dbReference type="NCBI Taxonomy" id="1168546"/>
    <lineage>
        <taxon>Eukaryota</taxon>
        <taxon>Fungi</taxon>
        <taxon>Dikarya</taxon>
        <taxon>Ascomycota</taxon>
        <taxon>Pezizomycotina</taxon>
        <taxon>Dothideomycetes</taxon>
        <taxon>Dothideomycetidae</taxon>
        <taxon>Myriangiales</taxon>
        <taxon>Myriangiaceae</taxon>
        <taxon>Myriangium</taxon>
    </lineage>
</organism>
<keyword evidence="1" id="KW-0560">Oxidoreductase</keyword>
<dbReference type="Gene3D" id="3.40.50.720">
    <property type="entry name" value="NAD(P)-binding Rossmann-like Domain"/>
    <property type="match status" value="1"/>
</dbReference>
<dbReference type="AlphaFoldDB" id="A0A9P4IXW2"/>
<protein>
    <submittedName>
        <fullName evidence="2">Uncharacterized protein</fullName>
    </submittedName>
</protein>
<dbReference type="OrthoDB" id="2898509at2759"/>
<proteinExistence type="predicted"/>